<reference evidence="4" key="1">
    <citation type="submission" date="2017-09" db="EMBL/GenBank/DDBJ databases">
        <authorList>
            <person name="Varghese N."/>
            <person name="Submissions S."/>
        </authorList>
    </citation>
    <scope>NUCLEOTIDE SEQUENCE [LARGE SCALE GENOMIC DNA]</scope>
    <source>
        <strain evidence="4">DSM 15103</strain>
    </source>
</reference>
<dbReference type="PANTHER" id="PTHR35795">
    <property type="entry name" value="SLR1885 PROTEIN"/>
    <property type="match status" value="1"/>
</dbReference>
<dbReference type="OrthoDB" id="9803619at2"/>
<dbReference type="AlphaFoldDB" id="A0A285NEJ8"/>
<organism evidence="3 4">
    <name type="scientific">Persephonella hydrogeniphila</name>
    <dbReference type="NCBI Taxonomy" id="198703"/>
    <lineage>
        <taxon>Bacteria</taxon>
        <taxon>Pseudomonadati</taxon>
        <taxon>Aquificota</taxon>
        <taxon>Aquificia</taxon>
        <taxon>Aquificales</taxon>
        <taxon>Hydrogenothermaceae</taxon>
        <taxon>Persephonella</taxon>
    </lineage>
</organism>
<dbReference type="SMART" id="SM00471">
    <property type="entry name" value="HDc"/>
    <property type="match status" value="1"/>
</dbReference>
<sequence length="343" mass="40197">MNVREQIEQLEYEVLHSRASKSREAKREREEKECDLRTKFQRDRDRILHSKAFRRLKHKTQVFLSPEGDHYRTRMTHTLEVAQIARTIAKALRLNEDLVEAIALGHDLGHTPFGHAGEFILKEGASYHHARQSLRVVEKLANDGRGLNLTEEVRDGILKHSKGSSPLITEGNMPKTLEGEIVRIADKIAYINHDLEDAVRAKLISEYDIPRDIKAVLGETKSERISTIVKSTIYTTIENNYKHIVMEEKIYEKMYQLRQWLFDNVYFAKPVVEELEKGKGIVKALYEYYTENYYEIPYYEKYLKLWGEYDPKQAAVDYVAGMTDRFALKMYERIFIPKGWHVI</sequence>
<dbReference type="RefSeq" id="WP_097000269.1">
    <property type="nucleotide sequence ID" value="NZ_OBEI01000003.1"/>
</dbReference>
<evidence type="ECO:0000313" key="3">
    <source>
        <dbReference type="EMBL" id="SNZ07934.1"/>
    </source>
</evidence>
<feature type="domain" description="HD" evidence="2">
    <location>
        <begin position="74"/>
        <end position="191"/>
    </location>
</feature>
<dbReference type="NCBIfam" id="TIGR01353">
    <property type="entry name" value="dGTP_triPase"/>
    <property type="match status" value="1"/>
</dbReference>
<dbReference type="InterPro" id="IPR026875">
    <property type="entry name" value="PHydrolase_assoc_dom"/>
</dbReference>
<accession>A0A285NEJ8</accession>
<dbReference type="Proteomes" id="UP000219036">
    <property type="component" value="Unassembled WGS sequence"/>
</dbReference>
<dbReference type="InterPro" id="IPR006261">
    <property type="entry name" value="dGTPase"/>
</dbReference>
<dbReference type="GO" id="GO:0016793">
    <property type="term" value="F:triphosphoric monoester hydrolase activity"/>
    <property type="evidence" value="ECO:0007669"/>
    <property type="project" value="InterPro"/>
</dbReference>
<evidence type="ECO:0000259" key="2">
    <source>
        <dbReference type="PROSITE" id="PS51831"/>
    </source>
</evidence>
<dbReference type="SUPFAM" id="SSF109604">
    <property type="entry name" value="HD-domain/PDEase-like"/>
    <property type="match status" value="1"/>
</dbReference>
<dbReference type="Gene3D" id="1.10.3210.10">
    <property type="entry name" value="Hypothetical protein af1432"/>
    <property type="match status" value="1"/>
</dbReference>
<dbReference type="PROSITE" id="PS51831">
    <property type="entry name" value="HD"/>
    <property type="match status" value="1"/>
</dbReference>
<keyword evidence="4" id="KW-1185">Reference proteome</keyword>
<proteinExistence type="predicted"/>
<dbReference type="NCBIfam" id="NF002327">
    <property type="entry name" value="PRK01286.1-2"/>
    <property type="match status" value="1"/>
</dbReference>
<evidence type="ECO:0000313" key="4">
    <source>
        <dbReference type="Proteomes" id="UP000219036"/>
    </source>
</evidence>
<evidence type="ECO:0000256" key="1">
    <source>
        <dbReference type="ARBA" id="ARBA00022801"/>
    </source>
</evidence>
<dbReference type="InterPro" id="IPR006674">
    <property type="entry name" value="HD_domain"/>
</dbReference>
<dbReference type="Pfam" id="PF01966">
    <property type="entry name" value="HD"/>
    <property type="match status" value="1"/>
</dbReference>
<dbReference type="Pfam" id="PF13286">
    <property type="entry name" value="HD_assoc"/>
    <property type="match status" value="1"/>
</dbReference>
<keyword evidence="1" id="KW-0378">Hydrolase</keyword>
<gene>
    <name evidence="3" type="ORF">SAMN06265182_1098</name>
</gene>
<dbReference type="InterPro" id="IPR003607">
    <property type="entry name" value="HD/PDEase_dom"/>
</dbReference>
<dbReference type="PANTHER" id="PTHR35795:SF1">
    <property type="entry name" value="BIS(5'-NUCLEOSYL)-TETRAPHOSPHATASE, SYMMETRICAL"/>
    <property type="match status" value="1"/>
</dbReference>
<dbReference type="InterPro" id="IPR051094">
    <property type="entry name" value="Diverse_Catalytic_Enzymes"/>
</dbReference>
<dbReference type="CDD" id="cd00077">
    <property type="entry name" value="HDc"/>
    <property type="match status" value="1"/>
</dbReference>
<name>A0A285NEJ8_9AQUI</name>
<dbReference type="EMBL" id="OBEI01000003">
    <property type="protein sequence ID" value="SNZ07934.1"/>
    <property type="molecule type" value="Genomic_DNA"/>
</dbReference>
<protein>
    <submittedName>
        <fullName evidence="3">dGTPase</fullName>
    </submittedName>
</protein>